<evidence type="ECO:0000256" key="1">
    <source>
        <dbReference type="ARBA" id="ARBA00009451"/>
    </source>
</evidence>
<evidence type="ECO:0000256" key="4">
    <source>
        <dbReference type="RuleBase" id="RU004005"/>
    </source>
</evidence>
<name>A0A2R5G0I2_9STRA</name>
<dbReference type="Pfam" id="PF00237">
    <property type="entry name" value="Ribosomal_L22"/>
    <property type="match status" value="1"/>
</dbReference>
<protein>
    <submittedName>
        <fullName evidence="6">50S ribosomal protein L22, chloroplastic</fullName>
    </submittedName>
</protein>
<dbReference type="PANTHER" id="PTHR13501:SF8">
    <property type="entry name" value="LARGE RIBOSOMAL SUBUNIT PROTEIN UL22M"/>
    <property type="match status" value="1"/>
</dbReference>
<comment type="caution">
    <text evidence="6">The sequence shown here is derived from an EMBL/GenBank/DDBJ whole genome shotgun (WGS) entry which is preliminary data.</text>
</comment>
<dbReference type="PANTHER" id="PTHR13501">
    <property type="entry name" value="CHLOROPLAST 50S RIBOSOMAL PROTEIN L22-RELATED"/>
    <property type="match status" value="1"/>
</dbReference>
<dbReference type="GO" id="GO:0006412">
    <property type="term" value="P:translation"/>
    <property type="evidence" value="ECO:0007669"/>
    <property type="project" value="InterPro"/>
</dbReference>
<evidence type="ECO:0000313" key="6">
    <source>
        <dbReference type="EMBL" id="GBG24537.1"/>
    </source>
</evidence>
<dbReference type="InParanoid" id="A0A2R5G0I2"/>
<dbReference type="AlphaFoldDB" id="A0A2R5G0I2"/>
<dbReference type="SUPFAM" id="SSF54843">
    <property type="entry name" value="Ribosomal protein L22"/>
    <property type="match status" value="1"/>
</dbReference>
<evidence type="ECO:0000256" key="2">
    <source>
        <dbReference type="ARBA" id="ARBA00022980"/>
    </source>
</evidence>
<accession>A0A2R5G0I2</accession>
<evidence type="ECO:0000313" key="7">
    <source>
        <dbReference type="Proteomes" id="UP000241890"/>
    </source>
</evidence>
<dbReference type="InterPro" id="IPR047867">
    <property type="entry name" value="Ribosomal_uL22_bac/org-type"/>
</dbReference>
<dbReference type="InterPro" id="IPR001063">
    <property type="entry name" value="Ribosomal_uL22"/>
</dbReference>
<sequence>MLANAARGAAAAVLGRATPAGGACRLVNSRGARGVHAMTSASLWTRAICPAAGLTGHQMLQQQAALPGTTRRAFSTDLDVASAVVDSTLSWGDRVDEAKVGAKLMKQRYPKRNQLDLKEVNVRKTSMKGSVQKANHLARLVRKLPVPEALTQLRYCRKLRSVEFMQMIKEGVKHAEEKHGLTADQLTVAIVQLGRGTYLKRPDFKGRGRTGKITIPSTHVHIVLREKPTRTHFQALEEKKRAEREGTPSQALPDLTGAEISSSPAH</sequence>
<keyword evidence="2 4" id="KW-0689">Ribosomal protein</keyword>
<evidence type="ECO:0000256" key="5">
    <source>
        <dbReference type="SAM" id="MobiDB-lite"/>
    </source>
</evidence>
<dbReference type="EMBL" id="BEYU01000006">
    <property type="protein sequence ID" value="GBG24537.1"/>
    <property type="molecule type" value="Genomic_DNA"/>
</dbReference>
<dbReference type="Gene3D" id="3.90.470.10">
    <property type="entry name" value="Ribosomal protein L22/L17"/>
    <property type="match status" value="1"/>
</dbReference>
<organism evidence="6 7">
    <name type="scientific">Hondaea fermentalgiana</name>
    <dbReference type="NCBI Taxonomy" id="2315210"/>
    <lineage>
        <taxon>Eukaryota</taxon>
        <taxon>Sar</taxon>
        <taxon>Stramenopiles</taxon>
        <taxon>Bigyra</taxon>
        <taxon>Labyrinthulomycetes</taxon>
        <taxon>Thraustochytrida</taxon>
        <taxon>Thraustochytriidae</taxon>
        <taxon>Hondaea</taxon>
    </lineage>
</organism>
<gene>
    <name evidence="6" type="ORF">FCC1311_007562</name>
</gene>
<keyword evidence="3 4" id="KW-0687">Ribonucleoprotein</keyword>
<keyword evidence="7" id="KW-1185">Reference proteome</keyword>
<evidence type="ECO:0000256" key="3">
    <source>
        <dbReference type="ARBA" id="ARBA00023274"/>
    </source>
</evidence>
<comment type="similarity">
    <text evidence="1 4">Belongs to the universal ribosomal protein uL22 family.</text>
</comment>
<dbReference type="OrthoDB" id="416470at2759"/>
<feature type="region of interest" description="Disordered" evidence="5">
    <location>
        <begin position="238"/>
        <end position="266"/>
    </location>
</feature>
<dbReference type="GO" id="GO:0015934">
    <property type="term" value="C:large ribosomal subunit"/>
    <property type="evidence" value="ECO:0007669"/>
    <property type="project" value="InterPro"/>
</dbReference>
<proteinExistence type="inferred from homology"/>
<dbReference type="GO" id="GO:0003735">
    <property type="term" value="F:structural constituent of ribosome"/>
    <property type="evidence" value="ECO:0007669"/>
    <property type="project" value="InterPro"/>
</dbReference>
<reference evidence="6 7" key="1">
    <citation type="submission" date="2017-12" db="EMBL/GenBank/DDBJ databases">
        <title>Sequencing, de novo assembly and annotation of complete genome of a new Thraustochytrid species, strain FCC1311.</title>
        <authorList>
            <person name="Sedici K."/>
            <person name="Godart F."/>
            <person name="Aiese Cigliano R."/>
            <person name="Sanseverino W."/>
            <person name="Barakat M."/>
            <person name="Ortet P."/>
            <person name="Marechal E."/>
            <person name="Cagnac O."/>
            <person name="Amato A."/>
        </authorList>
    </citation>
    <scope>NUCLEOTIDE SEQUENCE [LARGE SCALE GENOMIC DNA]</scope>
</reference>
<dbReference type="Proteomes" id="UP000241890">
    <property type="component" value="Unassembled WGS sequence"/>
</dbReference>
<dbReference type="InterPro" id="IPR036394">
    <property type="entry name" value="Ribosomal_uL22_sf"/>
</dbReference>